<accession>A0ABY8MF00</accession>
<dbReference type="InterPro" id="IPR005268">
    <property type="entry name" value="CHP00725"/>
</dbReference>
<organism evidence="1 2">
    <name type="scientific">Candidatus Haliotispira prima</name>
    <dbReference type="NCBI Taxonomy" id="3034016"/>
    <lineage>
        <taxon>Bacteria</taxon>
        <taxon>Pseudomonadati</taxon>
        <taxon>Spirochaetota</taxon>
        <taxon>Spirochaetia</taxon>
        <taxon>Spirochaetales</taxon>
        <taxon>Spirochaetaceae</taxon>
        <taxon>Candidatus Haliotispira</taxon>
    </lineage>
</organism>
<dbReference type="InterPro" id="IPR020596">
    <property type="entry name" value="rRNA_Ade_Mease_Trfase_CS"/>
</dbReference>
<dbReference type="Proteomes" id="UP001228690">
    <property type="component" value="Chromosome"/>
</dbReference>
<dbReference type="Pfam" id="PF18306">
    <property type="entry name" value="LDcluster4"/>
    <property type="match status" value="1"/>
</dbReference>
<dbReference type="PANTHER" id="PTHR43393">
    <property type="entry name" value="CYTOKININ RIBOSIDE 5'-MONOPHOSPHATE PHOSPHORIBOHYDROLASE"/>
    <property type="match status" value="1"/>
</dbReference>
<dbReference type="NCBIfam" id="TIGR00725">
    <property type="entry name" value="TIGR00725 family protein"/>
    <property type="match status" value="1"/>
</dbReference>
<dbReference type="InterPro" id="IPR052341">
    <property type="entry name" value="LOG_family_nucleotidases"/>
</dbReference>
<proteinExistence type="predicted"/>
<dbReference type="InterPro" id="IPR041164">
    <property type="entry name" value="LDcluster4"/>
</dbReference>
<dbReference type="EMBL" id="CP123443">
    <property type="protein sequence ID" value="WGK68564.1"/>
    <property type="molecule type" value="Genomic_DNA"/>
</dbReference>
<dbReference type="SUPFAM" id="SSF102405">
    <property type="entry name" value="MCP/YpsA-like"/>
    <property type="match status" value="1"/>
</dbReference>
<dbReference type="SUPFAM" id="SSF56112">
    <property type="entry name" value="Protein kinase-like (PK-like)"/>
    <property type="match status" value="1"/>
</dbReference>
<protein>
    <submittedName>
        <fullName evidence="1">TIGR00725 family protein</fullName>
    </submittedName>
</protein>
<evidence type="ECO:0000313" key="2">
    <source>
        <dbReference type="Proteomes" id="UP001228690"/>
    </source>
</evidence>
<reference evidence="1 2" key="1">
    <citation type="submission" date="2023-04" db="EMBL/GenBank/DDBJ databases">
        <title>Spirochaete genome identified in red abalone sample constitutes a novel genus.</title>
        <authorList>
            <person name="Sharma S.P."/>
            <person name="Purcell C.M."/>
            <person name="Hyde J.R."/>
            <person name="Severin A.J."/>
        </authorList>
    </citation>
    <scope>NUCLEOTIDE SEQUENCE [LARGE SCALE GENOMIC DNA]</scope>
    <source>
        <strain evidence="1 2">SP-2023</strain>
    </source>
</reference>
<dbReference type="Gene3D" id="3.40.50.450">
    <property type="match status" value="1"/>
</dbReference>
<keyword evidence="2" id="KW-1185">Reference proteome</keyword>
<dbReference type="InterPro" id="IPR011009">
    <property type="entry name" value="Kinase-like_dom_sf"/>
</dbReference>
<gene>
    <name evidence="1" type="ORF">P0082_08745</name>
</gene>
<sequence>MKQIIAIIGNANIEDDIKKQKISFELGKLIINNGFILATGGLGGVMEYASKGAKTSKKYTENSIIGVLPDYNSDNANKYIDIAIPTGFGLARNLMLISMANAVIAVGGGSGTLNEISASWQMNKLIIGLQVNGWSQKLCGNALDERRNDIIYCAKNAQEAIEVLNNKISYYQIQKFTGISKPIIKKNKAKQIVIEHFKPKIELEFLGNGNEGFVFTDKNYVYKLIDKTEQPLELYWTLLSLSETLKKENSITAFPQFEVSFLDNQILIKYKYEQTNKFIANTKIHIDKFIELLKQFRQINWTLTDFKPQNLRITEQGDLLVIDLGKSFLPISDYLFRSMCCRAFVTYKLQEKLSNPQDFKKYLLPVNEKPNFSLMTEFNFVEDNLIQEFNAFYKKVTTVDKKDILNPIIKSIFSNLKINSVFDYGSGYGDMSKLLQNINLSITAYEPDEKVVEKYKKKYYQNVKVLDYVKTKKLIISKVKFDSVLCSLVLCYPLAESKEGRLEIINQIMRDITALTNKYVVMVVCNPLYTYQICSTLQKRILPDNFDYKSETKFIKRIYSSGRERFDVHRPLSFYENLFEDYNFNIKEIIQTNDNKNTNGIHNSDFLIFVLEKGKQKDKQYE</sequence>
<name>A0ABY8MF00_9SPIO</name>
<dbReference type="PROSITE" id="PS01131">
    <property type="entry name" value="RRNA_A_DIMETH"/>
    <property type="match status" value="1"/>
</dbReference>
<dbReference type="PANTHER" id="PTHR43393:SF3">
    <property type="entry name" value="LYSINE DECARBOXYLASE-LIKE PROTEIN"/>
    <property type="match status" value="1"/>
</dbReference>
<dbReference type="InterPro" id="IPR029063">
    <property type="entry name" value="SAM-dependent_MTases_sf"/>
</dbReference>
<dbReference type="RefSeq" id="WP_326926750.1">
    <property type="nucleotide sequence ID" value="NZ_CP123443.1"/>
</dbReference>
<dbReference type="SUPFAM" id="SSF53335">
    <property type="entry name" value="S-adenosyl-L-methionine-dependent methyltransferases"/>
    <property type="match status" value="1"/>
</dbReference>
<evidence type="ECO:0000313" key="1">
    <source>
        <dbReference type="EMBL" id="WGK68564.1"/>
    </source>
</evidence>
<dbReference type="Gene3D" id="3.40.50.150">
    <property type="entry name" value="Vaccinia Virus protein VP39"/>
    <property type="match status" value="1"/>
</dbReference>